<dbReference type="PANTHER" id="PTHR42922">
    <property type="entry name" value="PHOSPHATE TRANSPORT SYSTEM PERMEASE PROTEIN PSTA"/>
    <property type="match status" value="1"/>
</dbReference>
<evidence type="ECO:0000259" key="12">
    <source>
        <dbReference type="PROSITE" id="PS50928"/>
    </source>
</evidence>
<dbReference type="GO" id="GO:0005315">
    <property type="term" value="F:phosphate transmembrane transporter activity"/>
    <property type="evidence" value="ECO:0007669"/>
    <property type="project" value="InterPro"/>
</dbReference>
<dbReference type="PROSITE" id="PS50928">
    <property type="entry name" value="ABC_TM1"/>
    <property type="match status" value="1"/>
</dbReference>
<evidence type="ECO:0000256" key="4">
    <source>
        <dbReference type="ARBA" id="ARBA00022448"/>
    </source>
</evidence>
<feature type="transmembrane region" description="Helical" evidence="10">
    <location>
        <begin position="261"/>
        <end position="282"/>
    </location>
</feature>
<evidence type="ECO:0000256" key="1">
    <source>
        <dbReference type="ARBA" id="ARBA00003510"/>
    </source>
</evidence>
<evidence type="ECO:0000256" key="9">
    <source>
        <dbReference type="ARBA" id="ARBA00023136"/>
    </source>
</evidence>
<feature type="region of interest" description="Disordered" evidence="11">
    <location>
        <begin position="1"/>
        <end position="23"/>
    </location>
</feature>
<evidence type="ECO:0000313" key="14">
    <source>
        <dbReference type="Proteomes" id="UP000281738"/>
    </source>
</evidence>
<keyword evidence="7 10" id="KW-0812">Transmembrane</keyword>
<evidence type="ECO:0000256" key="11">
    <source>
        <dbReference type="SAM" id="MobiDB-lite"/>
    </source>
</evidence>
<keyword evidence="9 10" id="KW-0472">Membrane</keyword>
<feature type="transmembrane region" description="Helical" evidence="10">
    <location>
        <begin position="137"/>
        <end position="167"/>
    </location>
</feature>
<dbReference type="Proteomes" id="UP000281738">
    <property type="component" value="Unassembled WGS sequence"/>
</dbReference>
<protein>
    <recommendedName>
        <fullName evidence="10">Phosphate transport system permease protein PstA</fullName>
    </recommendedName>
</protein>
<feature type="transmembrane region" description="Helical" evidence="10">
    <location>
        <begin position="89"/>
        <end position="110"/>
    </location>
</feature>
<dbReference type="NCBIfam" id="TIGR00974">
    <property type="entry name" value="3a0107s02c"/>
    <property type="match status" value="1"/>
</dbReference>
<comment type="caution">
    <text evidence="13">The sequence shown here is derived from an EMBL/GenBank/DDBJ whole genome shotgun (WGS) entry which is preliminary data.</text>
</comment>
<evidence type="ECO:0000256" key="5">
    <source>
        <dbReference type="ARBA" id="ARBA00022475"/>
    </source>
</evidence>
<keyword evidence="4" id="KW-0813">Transport</keyword>
<reference evidence="13 14" key="1">
    <citation type="submission" date="2018-11" db="EMBL/GenBank/DDBJ databases">
        <title>Sequencing the genomes of 1000 actinobacteria strains.</title>
        <authorList>
            <person name="Klenk H.-P."/>
        </authorList>
    </citation>
    <scope>NUCLEOTIDE SEQUENCE [LARGE SCALE GENOMIC DNA]</scope>
    <source>
        <strain evidence="13 14">DSM 12652</strain>
    </source>
</reference>
<keyword evidence="6" id="KW-0592">Phosphate transport</keyword>
<evidence type="ECO:0000256" key="8">
    <source>
        <dbReference type="ARBA" id="ARBA00022989"/>
    </source>
</evidence>
<sequence length="368" mass="38875">MSTTTQAPQAPRGAAPTRAQSLQRPRLPRWAPLLVALGAVAGAALLGLLLGWGLLSTGFVALLLFVVLMPVWSLVVENRRAAVDRLMTSLVWSAFLVALVPLLSLIWTVVSKGAPQINATFLTFSQFRTDLSQPVGIYHALIGTLLITLGATVIAVPIGIFTAIYIVEYGQKGRLARSITFLVDVMTGIPSIVAGLFAFALWILLFGPSARAGLGGSIALAILMIPIVVRSTEEMLRLVPDDLREASYALGVPKWRTIAKVVLPTALGGIVTGVTLAIARVVGETAPLLLIAGLTTRTNFNLFDGRMTTLPVLIFTQNANPGIPPPSGGEPPGIGIAWGGAFVLIVIVMLLNLVARVVGKYFAPKTGH</sequence>
<feature type="transmembrane region" description="Helical" evidence="10">
    <location>
        <begin position="210"/>
        <end position="229"/>
    </location>
</feature>
<dbReference type="SUPFAM" id="SSF161098">
    <property type="entry name" value="MetI-like"/>
    <property type="match status" value="1"/>
</dbReference>
<dbReference type="EMBL" id="RKHO01000001">
    <property type="protein sequence ID" value="ROR92571.1"/>
    <property type="molecule type" value="Genomic_DNA"/>
</dbReference>
<evidence type="ECO:0000256" key="3">
    <source>
        <dbReference type="ARBA" id="ARBA00007069"/>
    </source>
</evidence>
<dbReference type="AlphaFoldDB" id="A0A3N2CYG1"/>
<dbReference type="Pfam" id="PF00528">
    <property type="entry name" value="BPD_transp_1"/>
    <property type="match status" value="1"/>
</dbReference>
<keyword evidence="8 10" id="KW-1133">Transmembrane helix</keyword>
<dbReference type="PANTHER" id="PTHR42922:SF1">
    <property type="entry name" value="PHOSPHATE TRANSPORT SYSTEM PERMEASE PROTEIN PSTA"/>
    <property type="match status" value="1"/>
</dbReference>
<feature type="transmembrane region" description="Helical" evidence="10">
    <location>
        <begin position="30"/>
        <end position="52"/>
    </location>
</feature>
<evidence type="ECO:0000256" key="6">
    <source>
        <dbReference type="ARBA" id="ARBA00022592"/>
    </source>
</evidence>
<dbReference type="GO" id="GO:0035435">
    <property type="term" value="P:phosphate ion transmembrane transport"/>
    <property type="evidence" value="ECO:0007669"/>
    <property type="project" value="InterPro"/>
</dbReference>
<comment type="subcellular location">
    <subcellularLocation>
        <location evidence="2 10">Cell membrane</location>
        <topology evidence="2 10">Multi-pass membrane protein</topology>
    </subcellularLocation>
</comment>
<feature type="transmembrane region" description="Helical" evidence="10">
    <location>
        <begin position="179"/>
        <end position="204"/>
    </location>
</feature>
<dbReference type="InterPro" id="IPR051408">
    <property type="entry name" value="Phosphate_transprt_permease"/>
</dbReference>
<keyword evidence="14" id="KW-1185">Reference proteome</keyword>
<dbReference type="InterPro" id="IPR035906">
    <property type="entry name" value="MetI-like_sf"/>
</dbReference>
<dbReference type="Gene3D" id="1.10.3720.10">
    <property type="entry name" value="MetI-like"/>
    <property type="match status" value="1"/>
</dbReference>
<organism evidence="13 14">
    <name type="scientific">Nocardioides aurantiacus</name>
    <dbReference type="NCBI Taxonomy" id="86796"/>
    <lineage>
        <taxon>Bacteria</taxon>
        <taxon>Bacillati</taxon>
        <taxon>Actinomycetota</taxon>
        <taxon>Actinomycetes</taxon>
        <taxon>Propionibacteriales</taxon>
        <taxon>Nocardioidaceae</taxon>
        <taxon>Nocardioides</taxon>
    </lineage>
</organism>
<comment type="similarity">
    <text evidence="3 10">Belongs to the binding-protein-dependent transport system permease family. CysTW subfamily.</text>
</comment>
<evidence type="ECO:0000256" key="7">
    <source>
        <dbReference type="ARBA" id="ARBA00022692"/>
    </source>
</evidence>
<evidence type="ECO:0000256" key="10">
    <source>
        <dbReference type="RuleBase" id="RU363043"/>
    </source>
</evidence>
<keyword evidence="5 10" id="KW-1003">Cell membrane</keyword>
<dbReference type="InterPro" id="IPR000515">
    <property type="entry name" value="MetI-like"/>
</dbReference>
<name>A0A3N2CYG1_9ACTN</name>
<evidence type="ECO:0000313" key="13">
    <source>
        <dbReference type="EMBL" id="ROR92571.1"/>
    </source>
</evidence>
<accession>A0A3N2CYG1</accession>
<dbReference type="OrthoDB" id="9775069at2"/>
<feature type="domain" description="ABC transmembrane type-1" evidence="12">
    <location>
        <begin position="141"/>
        <end position="355"/>
    </location>
</feature>
<comment type="function">
    <text evidence="1">Part of the binding-protein-dependent transport system for phosphate; probably responsible for the translocation of the substrate across the membrane.</text>
</comment>
<feature type="transmembrane region" description="Helical" evidence="10">
    <location>
        <begin position="334"/>
        <end position="355"/>
    </location>
</feature>
<dbReference type="InterPro" id="IPR005672">
    <property type="entry name" value="Phosphate_PstA"/>
</dbReference>
<gene>
    <name evidence="13" type="ORF">EDD33_3462</name>
</gene>
<feature type="transmembrane region" description="Helical" evidence="10">
    <location>
        <begin position="58"/>
        <end position="77"/>
    </location>
</feature>
<proteinExistence type="inferred from homology"/>
<evidence type="ECO:0000256" key="2">
    <source>
        <dbReference type="ARBA" id="ARBA00004651"/>
    </source>
</evidence>
<dbReference type="CDD" id="cd06261">
    <property type="entry name" value="TM_PBP2"/>
    <property type="match status" value="1"/>
</dbReference>
<dbReference type="RefSeq" id="WP_123392229.1">
    <property type="nucleotide sequence ID" value="NZ_RKHO01000001.1"/>
</dbReference>
<dbReference type="GO" id="GO:0005886">
    <property type="term" value="C:plasma membrane"/>
    <property type="evidence" value="ECO:0007669"/>
    <property type="project" value="UniProtKB-SubCell"/>
</dbReference>